<name>A0A381SC36_9ZZZZ</name>
<keyword evidence="3 6" id="KW-0812">Transmembrane</keyword>
<sequence length="321" mass="36304">MQNVSYKELETSLKNAELIYILPGLVLIVLSYVTRAYRWQILLRPFKKIPVKEIYSPLMIGFMGNVLPARAGEFLRAYLVGKKNDITFSGAFSTIIVERLFDLVCLLALFVWVFLFNAEIFDPNLTFSGVSVQTMVVGFGRFCFILVCALLAFMFLLAWQEVKVKSWVNWFIRPLPEKWKEKILFMVGEFALGCQIIKDKNALLQIILYSVLTWALIVAMNYPFYYVFDLETKTLGSVLILTVMVCILITVLPTPAFLGSYNAGVLIALHEIMGEAEVTAVSFGMVVWAASFIVIFAGGFYFIFSDHISVASLMKAEETES</sequence>
<evidence type="ECO:0000256" key="5">
    <source>
        <dbReference type="ARBA" id="ARBA00023136"/>
    </source>
</evidence>
<organism evidence="7">
    <name type="scientific">marine metagenome</name>
    <dbReference type="NCBI Taxonomy" id="408172"/>
    <lineage>
        <taxon>unclassified sequences</taxon>
        <taxon>metagenomes</taxon>
        <taxon>ecological metagenomes</taxon>
    </lineage>
</organism>
<evidence type="ECO:0000256" key="1">
    <source>
        <dbReference type="ARBA" id="ARBA00004651"/>
    </source>
</evidence>
<protein>
    <recommendedName>
        <fullName evidence="8">Flippase-like domain-containing protein</fullName>
    </recommendedName>
</protein>
<dbReference type="GO" id="GO:0005886">
    <property type="term" value="C:plasma membrane"/>
    <property type="evidence" value="ECO:0007669"/>
    <property type="project" value="UniProtKB-SubCell"/>
</dbReference>
<comment type="subcellular location">
    <subcellularLocation>
        <location evidence="1">Cell membrane</location>
        <topology evidence="1">Multi-pass membrane protein</topology>
    </subcellularLocation>
</comment>
<dbReference type="NCBIfam" id="TIGR00374">
    <property type="entry name" value="flippase-like domain"/>
    <property type="match status" value="1"/>
</dbReference>
<evidence type="ECO:0000256" key="4">
    <source>
        <dbReference type="ARBA" id="ARBA00022989"/>
    </source>
</evidence>
<evidence type="ECO:0000256" key="2">
    <source>
        <dbReference type="ARBA" id="ARBA00022475"/>
    </source>
</evidence>
<dbReference type="PANTHER" id="PTHR39087:SF2">
    <property type="entry name" value="UPF0104 MEMBRANE PROTEIN MJ1595"/>
    <property type="match status" value="1"/>
</dbReference>
<feature type="transmembrane region" description="Helical" evidence="6">
    <location>
        <begin position="234"/>
        <end position="258"/>
    </location>
</feature>
<feature type="transmembrane region" description="Helical" evidence="6">
    <location>
        <begin position="206"/>
        <end position="228"/>
    </location>
</feature>
<dbReference type="Pfam" id="PF03706">
    <property type="entry name" value="LPG_synthase_TM"/>
    <property type="match status" value="1"/>
</dbReference>
<gene>
    <name evidence="7" type="ORF">METZ01_LOCUS53722</name>
</gene>
<keyword evidence="5 6" id="KW-0472">Membrane</keyword>
<dbReference type="InterPro" id="IPR022791">
    <property type="entry name" value="L-PG_synthase/AglD"/>
</dbReference>
<feature type="transmembrane region" description="Helical" evidence="6">
    <location>
        <begin position="18"/>
        <end position="37"/>
    </location>
</feature>
<keyword evidence="4 6" id="KW-1133">Transmembrane helix</keyword>
<dbReference type="EMBL" id="UINC01002846">
    <property type="protein sequence ID" value="SVA00868.1"/>
    <property type="molecule type" value="Genomic_DNA"/>
</dbReference>
<feature type="transmembrane region" description="Helical" evidence="6">
    <location>
        <begin position="278"/>
        <end position="304"/>
    </location>
</feature>
<keyword evidence="2" id="KW-1003">Cell membrane</keyword>
<reference evidence="7" key="1">
    <citation type="submission" date="2018-05" db="EMBL/GenBank/DDBJ databases">
        <authorList>
            <person name="Lanie J.A."/>
            <person name="Ng W.-L."/>
            <person name="Kazmierczak K.M."/>
            <person name="Andrzejewski T.M."/>
            <person name="Davidsen T.M."/>
            <person name="Wayne K.J."/>
            <person name="Tettelin H."/>
            <person name="Glass J.I."/>
            <person name="Rusch D."/>
            <person name="Podicherti R."/>
            <person name="Tsui H.-C.T."/>
            <person name="Winkler M.E."/>
        </authorList>
    </citation>
    <scope>NUCLEOTIDE SEQUENCE</scope>
</reference>
<feature type="transmembrane region" description="Helical" evidence="6">
    <location>
        <begin position="138"/>
        <end position="159"/>
    </location>
</feature>
<accession>A0A381SC36</accession>
<feature type="non-terminal residue" evidence="7">
    <location>
        <position position="321"/>
    </location>
</feature>
<evidence type="ECO:0000313" key="7">
    <source>
        <dbReference type="EMBL" id="SVA00868.1"/>
    </source>
</evidence>
<evidence type="ECO:0008006" key="8">
    <source>
        <dbReference type="Google" id="ProtNLM"/>
    </source>
</evidence>
<dbReference type="PANTHER" id="PTHR39087">
    <property type="entry name" value="UPF0104 MEMBRANE PROTEIN MJ1595"/>
    <property type="match status" value="1"/>
</dbReference>
<evidence type="ECO:0000256" key="6">
    <source>
        <dbReference type="SAM" id="Phobius"/>
    </source>
</evidence>
<feature type="transmembrane region" description="Helical" evidence="6">
    <location>
        <begin position="100"/>
        <end position="118"/>
    </location>
</feature>
<evidence type="ECO:0000256" key="3">
    <source>
        <dbReference type="ARBA" id="ARBA00022692"/>
    </source>
</evidence>
<dbReference type="AlphaFoldDB" id="A0A381SC36"/>
<proteinExistence type="predicted"/>